<dbReference type="InterPro" id="IPR051552">
    <property type="entry name" value="HptR"/>
</dbReference>
<dbReference type="eggNOG" id="COG4753">
    <property type="taxonomic scope" value="Bacteria"/>
</dbReference>
<feature type="domain" description="HTH araC/xylS-type" evidence="9">
    <location>
        <begin position="417"/>
        <end position="516"/>
    </location>
</feature>
<dbReference type="PROSITE" id="PS00041">
    <property type="entry name" value="HTH_ARAC_FAMILY_1"/>
    <property type="match status" value="1"/>
</dbReference>
<keyword evidence="7" id="KW-0804">Transcription</keyword>
<keyword evidence="5" id="KW-0805">Transcription regulation</keyword>
<keyword evidence="6" id="KW-0238">DNA-binding</keyword>
<dbReference type="GO" id="GO:0043565">
    <property type="term" value="F:sequence-specific DNA binding"/>
    <property type="evidence" value="ECO:0007669"/>
    <property type="project" value="InterPro"/>
</dbReference>
<keyword evidence="2" id="KW-0963">Cytoplasm</keyword>
<dbReference type="InterPro" id="IPR009057">
    <property type="entry name" value="Homeodomain-like_sf"/>
</dbReference>
<dbReference type="PROSITE" id="PS50110">
    <property type="entry name" value="RESPONSE_REGULATORY"/>
    <property type="match status" value="1"/>
</dbReference>
<dbReference type="InterPro" id="IPR001789">
    <property type="entry name" value="Sig_transdc_resp-reg_receiver"/>
</dbReference>
<sequence length="518" mass="58946">MDDVKTRLVILDDENHIIRLLQALIPWRELEISYEGCAGNGADGKALILEKKPDIVITDIKMPGTDGLSLIADVHETLPETDFIIVSGFSQFDYARKAIVYNVENYLLKPVNKDELRATLEKLIRKRRVREGEIRTIRQSAERKRCTLFGTLLTDAQRREPLSACPEFEAVGDAARLCLVKTDCTGTAIAAELYHLLQDKTTQILKTHHADLAVYFERDVTCFLLASESERDGAVREQLAPILFDLQKITEVFPQLRFTLFFGGRLRQPLCDEYRLLLRQLPLRRKEGAPRILAAETVPERSIPAGVFDCWNRDCEKMLDSLDPAVADSLLLPFVRTAAELPEPEAETALLTAGRRLAVKAEERQPERQFWFERTFVPALQLAGTAAELYDRFCAEIKKLIAEMGAKREQDTVRPVRLADAYMQRHYMDYDISLERVAETVSLTPAYFSMLYKKETGTGFLEALTAVRIKMAKLMLQDSSETVAKIAAAVGYTDIKYFSRIFKKTTGITPNEFRQFYR</sequence>
<dbReference type="SUPFAM" id="SSF52172">
    <property type="entry name" value="CheY-like"/>
    <property type="match status" value="1"/>
</dbReference>
<dbReference type="InterPro" id="IPR020449">
    <property type="entry name" value="Tscrpt_reg_AraC-type_HTH"/>
</dbReference>
<evidence type="ECO:0000259" key="9">
    <source>
        <dbReference type="PROSITE" id="PS01124"/>
    </source>
</evidence>
<dbReference type="Proteomes" id="UP000006546">
    <property type="component" value="Chromosome"/>
</dbReference>
<dbReference type="InterPro" id="IPR011006">
    <property type="entry name" value="CheY-like_superfamily"/>
</dbReference>
<proteinExistence type="predicted"/>
<name>F4LLJ2_TREBD</name>
<evidence type="ECO:0000256" key="7">
    <source>
        <dbReference type="ARBA" id="ARBA00023163"/>
    </source>
</evidence>
<evidence type="ECO:0000256" key="4">
    <source>
        <dbReference type="ARBA" id="ARBA00023012"/>
    </source>
</evidence>
<dbReference type="SMART" id="SM00448">
    <property type="entry name" value="REC"/>
    <property type="match status" value="1"/>
</dbReference>
<dbReference type="GO" id="GO:0000160">
    <property type="term" value="P:phosphorelay signal transduction system"/>
    <property type="evidence" value="ECO:0007669"/>
    <property type="project" value="UniProtKB-KW"/>
</dbReference>
<comment type="subcellular location">
    <subcellularLocation>
        <location evidence="1">Cytoplasm</location>
    </subcellularLocation>
</comment>
<dbReference type="CDD" id="cd17536">
    <property type="entry name" value="REC_YesN-like"/>
    <property type="match status" value="1"/>
</dbReference>
<evidence type="ECO:0000256" key="2">
    <source>
        <dbReference type="ARBA" id="ARBA00022490"/>
    </source>
</evidence>
<dbReference type="STRING" id="906968.Trebr_1228"/>
<dbReference type="Pfam" id="PF12833">
    <property type="entry name" value="HTH_18"/>
    <property type="match status" value="1"/>
</dbReference>
<feature type="modified residue" description="4-aspartylphosphate" evidence="8">
    <location>
        <position position="59"/>
    </location>
</feature>
<keyword evidence="12" id="KW-1185">Reference proteome</keyword>
<organism evidence="11 12">
    <name type="scientific">Treponema brennaborense (strain DSM 12168 / CIP 105900 / DD5/3)</name>
    <dbReference type="NCBI Taxonomy" id="906968"/>
    <lineage>
        <taxon>Bacteria</taxon>
        <taxon>Pseudomonadati</taxon>
        <taxon>Spirochaetota</taxon>
        <taxon>Spirochaetia</taxon>
        <taxon>Spirochaetales</taxon>
        <taxon>Treponemataceae</taxon>
        <taxon>Treponema</taxon>
    </lineage>
</organism>
<reference evidence="12" key="1">
    <citation type="submission" date="2011-04" db="EMBL/GenBank/DDBJ databases">
        <title>The complete genome of Treponema brennaborense DSM 12168.</title>
        <authorList>
            <person name="Lucas S."/>
            <person name="Han J."/>
            <person name="Lapidus A."/>
            <person name="Bruce D."/>
            <person name="Goodwin L."/>
            <person name="Pitluck S."/>
            <person name="Peters L."/>
            <person name="Kyrpides N."/>
            <person name="Mavromatis K."/>
            <person name="Ivanova N."/>
            <person name="Mikhailova N."/>
            <person name="Pagani I."/>
            <person name="Teshima H."/>
            <person name="Detter J.C."/>
            <person name="Tapia R."/>
            <person name="Han C."/>
            <person name="Land M."/>
            <person name="Hauser L."/>
            <person name="Markowitz V."/>
            <person name="Cheng J.-F."/>
            <person name="Hugenholtz P."/>
            <person name="Woyke T."/>
            <person name="Wu D."/>
            <person name="Gronow S."/>
            <person name="Wellnitz S."/>
            <person name="Brambilla E."/>
            <person name="Klenk H.-P."/>
            <person name="Eisen J.A."/>
        </authorList>
    </citation>
    <scope>NUCLEOTIDE SEQUENCE [LARGE SCALE GENOMIC DNA]</scope>
    <source>
        <strain evidence="12">DSM 12168 / CIP 105900 / DD5/3</strain>
    </source>
</reference>
<evidence type="ECO:0000259" key="10">
    <source>
        <dbReference type="PROSITE" id="PS50110"/>
    </source>
</evidence>
<dbReference type="EMBL" id="CP002696">
    <property type="protein sequence ID" value="AEE16656.1"/>
    <property type="molecule type" value="Genomic_DNA"/>
</dbReference>
<dbReference type="Pfam" id="PF00072">
    <property type="entry name" value="Response_reg"/>
    <property type="match status" value="1"/>
</dbReference>
<evidence type="ECO:0000313" key="11">
    <source>
        <dbReference type="EMBL" id="AEE16656.1"/>
    </source>
</evidence>
<dbReference type="HOGENOM" id="CLU_000445_5_0_12"/>
<feature type="domain" description="Response regulatory" evidence="10">
    <location>
        <begin position="7"/>
        <end position="124"/>
    </location>
</feature>
<dbReference type="PRINTS" id="PR00032">
    <property type="entry name" value="HTHARAC"/>
</dbReference>
<dbReference type="Gene3D" id="3.40.50.2300">
    <property type="match status" value="1"/>
</dbReference>
<dbReference type="OrthoDB" id="327083at2"/>
<dbReference type="RefSeq" id="WP_013758363.1">
    <property type="nucleotide sequence ID" value="NC_015500.1"/>
</dbReference>
<dbReference type="PROSITE" id="PS01124">
    <property type="entry name" value="HTH_ARAC_FAMILY_2"/>
    <property type="match status" value="1"/>
</dbReference>
<dbReference type="SUPFAM" id="SSF46689">
    <property type="entry name" value="Homeodomain-like"/>
    <property type="match status" value="1"/>
</dbReference>
<evidence type="ECO:0000256" key="6">
    <source>
        <dbReference type="ARBA" id="ARBA00023125"/>
    </source>
</evidence>
<dbReference type="PANTHER" id="PTHR42713">
    <property type="entry name" value="HISTIDINE KINASE-RELATED"/>
    <property type="match status" value="1"/>
</dbReference>
<dbReference type="eggNOG" id="COG2207">
    <property type="taxonomic scope" value="Bacteria"/>
</dbReference>
<dbReference type="SMART" id="SM00342">
    <property type="entry name" value="HTH_ARAC"/>
    <property type="match status" value="1"/>
</dbReference>
<dbReference type="Gene3D" id="1.10.10.60">
    <property type="entry name" value="Homeodomain-like"/>
    <property type="match status" value="2"/>
</dbReference>
<dbReference type="PANTHER" id="PTHR42713:SF3">
    <property type="entry name" value="TRANSCRIPTIONAL REGULATORY PROTEIN HPTR"/>
    <property type="match status" value="1"/>
</dbReference>
<dbReference type="KEGG" id="tbe:Trebr_1228"/>
<dbReference type="AlphaFoldDB" id="F4LLJ2"/>
<dbReference type="InterPro" id="IPR018060">
    <property type="entry name" value="HTH_AraC"/>
</dbReference>
<protein>
    <submittedName>
        <fullName evidence="11">Two component transcriptional regulator, AraC family</fullName>
    </submittedName>
</protein>
<accession>F4LLJ2</accession>
<gene>
    <name evidence="11" type="ordered locus">Trebr_1228</name>
</gene>
<keyword evidence="4" id="KW-0902">Two-component regulatory system</keyword>
<dbReference type="GO" id="GO:0005737">
    <property type="term" value="C:cytoplasm"/>
    <property type="evidence" value="ECO:0007669"/>
    <property type="project" value="UniProtKB-SubCell"/>
</dbReference>
<dbReference type="GO" id="GO:0003700">
    <property type="term" value="F:DNA-binding transcription factor activity"/>
    <property type="evidence" value="ECO:0007669"/>
    <property type="project" value="InterPro"/>
</dbReference>
<evidence type="ECO:0000256" key="1">
    <source>
        <dbReference type="ARBA" id="ARBA00004496"/>
    </source>
</evidence>
<dbReference type="InterPro" id="IPR018062">
    <property type="entry name" value="HTH_AraC-typ_CS"/>
</dbReference>
<evidence type="ECO:0000256" key="8">
    <source>
        <dbReference type="PROSITE-ProRule" id="PRU00169"/>
    </source>
</evidence>
<evidence type="ECO:0000256" key="5">
    <source>
        <dbReference type="ARBA" id="ARBA00023015"/>
    </source>
</evidence>
<evidence type="ECO:0000313" key="12">
    <source>
        <dbReference type="Proteomes" id="UP000006546"/>
    </source>
</evidence>
<evidence type="ECO:0000256" key="3">
    <source>
        <dbReference type="ARBA" id="ARBA00022553"/>
    </source>
</evidence>
<keyword evidence="3 8" id="KW-0597">Phosphoprotein</keyword>